<dbReference type="GO" id="GO:0016491">
    <property type="term" value="F:oxidoreductase activity"/>
    <property type="evidence" value="ECO:0007669"/>
    <property type="project" value="UniProtKB-KW"/>
</dbReference>
<reference evidence="8" key="1">
    <citation type="submission" date="2018-01" db="EMBL/GenBank/DDBJ databases">
        <authorList>
            <person name="Clerissi C."/>
        </authorList>
    </citation>
    <scope>NUCLEOTIDE SEQUENCE</scope>
    <source>
        <strain evidence="8">Cupriavidus taiwanensis STM 8556</strain>
    </source>
</reference>
<proteinExistence type="inferred from homology"/>
<dbReference type="Gene3D" id="2.102.10.10">
    <property type="entry name" value="Rieske [2Fe-2S] iron-sulphur domain"/>
    <property type="match status" value="1"/>
</dbReference>
<name>A0A375E3I7_9BURK</name>
<evidence type="ECO:0000313" key="8">
    <source>
        <dbReference type="EMBL" id="SOZ63755.1"/>
    </source>
</evidence>
<dbReference type="Pfam" id="PF00848">
    <property type="entry name" value="Ring_hydroxyl_A"/>
    <property type="match status" value="1"/>
</dbReference>
<keyword evidence="3" id="KW-0479">Metal-binding</keyword>
<dbReference type="PRINTS" id="PR00090">
    <property type="entry name" value="RNGDIOXGNASE"/>
</dbReference>
<dbReference type="PANTHER" id="PTHR43756">
    <property type="entry name" value="CHOLINE MONOOXYGENASE, CHLOROPLASTIC"/>
    <property type="match status" value="1"/>
</dbReference>
<accession>A0A375E3I7</accession>
<dbReference type="GO" id="GO:0051537">
    <property type="term" value="F:2 iron, 2 sulfur cluster binding"/>
    <property type="evidence" value="ECO:0007669"/>
    <property type="project" value="UniProtKB-KW"/>
</dbReference>
<evidence type="ECO:0000256" key="2">
    <source>
        <dbReference type="ARBA" id="ARBA00022714"/>
    </source>
</evidence>
<comment type="similarity">
    <text evidence="1">Belongs to the bacterial ring-hydroxylating dioxygenase alpha subunit family.</text>
</comment>
<dbReference type="EMBL" id="OFTH01000029">
    <property type="protein sequence ID" value="SOZ63755.1"/>
    <property type="molecule type" value="Genomic_DNA"/>
</dbReference>
<evidence type="ECO:0000256" key="6">
    <source>
        <dbReference type="ARBA" id="ARBA00023014"/>
    </source>
</evidence>
<evidence type="ECO:0000256" key="3">
    <source>
        <dbReference type="ARBA" id="ARBA00022723"/>
    </source>
</evidence>
<dbReference type="InterPro" id="IPR001663">
    <property type="entry name" value="Rng_hydr_dOase-A"/>
</dbReference>
<dbReference type="SUPFAM" id="SSF55961">
    <property type="entry name" value="Bet v1-like"/>
    <property type="match status" value="1"/>
</dbReference>
<dbReference type="CDD" id="cd08879">
    <property type="entry name" value="RHO_alpha_C_AntDO-like"/>
    <property type="match status" value="1"/>
</dbReference>
<keyword evidence="2" id="KW-0001">2Fe-2S</keyword>
<gene>
    <name evidence="8" type="ORF">CBM2613_A50064</name>
</gene>
<protein>
    <submittedName>
        <fullName evidence="8">Rieske (2Fe-2S) domain protein</fullName>
    </submittedName>
</protein>
<comment type="caution">
    <text evidence="8">The sequence shown here is derived from an EMBL/GenBank/DDBJ whole genome shotgun (WGS) entry which is preliminary data.</text>
</comment>
<evidence type="ECO:0000256" key="5">
    <source>
        <dbReference type="ARBA" id="ARBA00023004"/>
    </source>
</evidence>
<keyword evidence="6" id="KW-0411">Iron-sulfur</keyword>
<dbReference type="Proteomes" id="UP000256952">
    <property type="component" value="Chromosome CBM2613_a"/>
</dbReference>
<dbReference type="Pfam" id="PF00355">
    <property type="entry name" value="Rieske"/>
    <property type="match status" value="1"/>
</dbReference>
<evidence type="ECO:0000256" key="4">
    <source>
        <dbReference type="ARBA" id="ARBA00023002"/>
    </source>
</evidence>
<dbReference type="GO" id="GO:0005506">
    <property type="term" value="F:iron ion binding"/>
    <property type="evidence" value="ECO:0007669"/>
    <property type="project" value="InterPro"/>
</dbReference>
<organism evidence="8">
    <name type="scientific">Cupriavidus taiwanensis</name>
    <dbReference type="NCBI Taxonomy" id="164546"/>
    <lineage>
        <taxon>Bacteria</taxon>
        <taxon>Pseudomonadati</taxon>
        <taxon>Pseudomonadota</taxon>
        <taxon>Betaproteobacteria</taxon>
        <taxon>Burkholderiales</taxon>
        <taxon>Burkholderiaceae</taxon>
        <taxon>Cupriavidus</taxon>
    </lineage>
</organism>
<dbReference type="InterPro" id="IPR015879">
    <property type="entry name" value="Ring_hydroxy_dOase_asu_C_dom"/>
</dbReference>
<dbReference type="InterPro" id="IPR017941">
    <property type="entry name" value="Rieske_2Fe-2S"/>
</dbReference>
<dbReference type="SUPFAM" id="SSF50022">
    <property type="entry name" value="ISP domain"/>
    <property type="match status" value="1"/>
</dbReference>
<sequence length="445" mass="48699">MTDYRNDAAAIAALVQEDRVHRDVYLSEALFQLERERLFLRSWNYVGHESQVPNPGDYYTTDIAGQPLIMVRHADGSVRVLMNRCAHKGARLVCQVHGNTGKFFRCPYHAWSYRTDGAPLAVPLKQGYEHTRLHACESGAGLVAPRVAVYRGFVFTCLSPQGPAFDDYFGAVLPALDDLADRSPEGALQIAGGCLRSVVRCNWKMYLENINDSVHPVSTHESVAATASAIHGARPAEAPASTALDQLLPFGSGYAFFASTGARVFPHGHSVLGTNASIHSAYAVPDAYRQALAQAHGEQRAQHVLGFAPQNVVLFPSLAFKGSPQTLRVIRPLAVDRTLVEIWGLAPRGAPRELLRRTLTYNRLTFSPMSVVAHDDVHIFEGIQASLAAQGNPWVSLHREYREDERLQPIQDVSGTSELLMRNQFRAWAALMGPADAVAQAGGNA</sequence>
<dbReference type="RefSeq" id="WP_116330318.1">
    <property type="nucleotide sequence ID" value="NZ_LT992559.1"/>
</dbReference>
<dbReference type="Gene3D" id="3.90.380.10">
    <property type="entry name" value="Naphthalene 1,2-dioxygenase Alpha Subunit, Chain A, domain 1"/>
    <property type="match status" value="1"/>
</dbReference>
<feature type="domain" description="Rieske" evidence="7">
    <location>
        <begin position="43"/>
        <end position="156"/>
    </location>
</feature>
<evidence type="ECO:0000259" key="7">
    <source>
        <dbReference type="PROSITE" id="PS51296"/>
    </source>
</evidence>
<dbReference type="InterPro" id="IPR036922">
    <property type="entry name" value="Rieske_2Fe-2S_sf"/>
</dbReference>
<dbReference type="PANTHER" id="PTHR43756:SF1">
    <property type="entry name" value="3-PHENYLPROPIONATE_CINNAMIC ACID DIOXYGENASE SUBUNIT ALPHA"/>
    <property type="match status" value="1"/>
</dbReference>
<keyword evidence="4" id="KW-0560">Oxidoreductase</keyword>
<dbReference type="AlphaFoldDB" id="A0A375E3I7"/>
<evidence type="ECO:0000256" key="1">
    <source>
        <dbReference type="ARBA" id="ARBA00008751"/>
    </source>
</evidence>
<dbReference type="PROSITE" id="PS51296">
    <property type="entry name" value="RIESKE"/>
    <property type="match status" value="1"/>
</dbReference>
<keyword evidence="5" id="KW-0408">Iron</keyword>